<accession>A0ABT1E879</accession>
<evidence type="ECO:0000313" key="1">
    <source>
        <dbReference type="EMBL" id="MCP1102029.1"/>
    </source>
</evidence>
<reference evidence="1 2" key="1">
    <citation type="journal article" date="2022" name="Genome Biol. Evol.">
        <title>Host diet, physiology and behaviors set the stage for Lachnospiraceae cladogenesis.</title>
        <authorList>
            <person name="Vera-Ponce De Leon A."/>
            <person name="Schneider M."/>
            <person name="Jahnes B.C."/>
            <person name="Sadowski V."/>
            <person name="Camuy-Velez L.A."/>
            <person name="Duan J."/>
            <person name="Sabree Z.L."/>
        </authorList>
    </citation>
    <scope>NUCLEOTIDE SEQUENCE [LARGE SCALE GENOMIC DNA]</scope>
    <source>
        <strain evidence="1 2">PAL113</strain>
    </source>
</reference>
<dbReference type="NCBIfam" id="TIGR01863">
    <property type="entry name" value="cas_Csd1"/>
    <property type="match status" value="1"/>
</dbReference>
<dbReference type="Proteomes" id="UP001523566">
    <property type="component" value="Unassembled WGS sequence"/>
</dbReference>
<comment type="caution">
    <text evidence="1">The sequence shown here is derived from an EMBL/GenBank/DDBJ whole genome shotgun (WGS) entry which is preliminary data.</text>
</comment>
<sequence>MSWMYALYDTYNKLEKSDKIFSHEGLLKIGHSTQQAHIEIVLDSLATFKGASFVDKEHAETVIPVTEGSSSRSSGVEPHPLFDKLKYIAGDYQKYCDEDNEKYYQAYLEQLRNWSESQYTDERINALYKYLRKGTLIEDIASSGIFSLDDSGILTKKWNNAEGYKLTAGEQKDAFVRFRVLGTGKLDALWQDEELQDKYSQYYLHKGGNNQLCYVTGKEGRGCNNHPSKIRHSGDKAKMISANDTSNFTFRGRFKNAQEAYMIGYEASQKVHNALKWLIRNQGVRLGDKVFVLWSTKNEDMPDLFGSTAELLGVQKNEVTTKKTFAEHFNKAILGYKKLIADDSHFVILGVDAATTGRLSIVFQREYVGQQGSELISNIEKWHKTCCWNFFFKNDEGRYIPYFGAPAPINIAKAAFGTDQGGFLKGNDKVFAQTVERILPCICDGRKIPKDIVDTVFNKAKHPQNYSNLNLWLNIVATFCALYNKYLYDYKEEEIIMDIMESNDISYNCGRLLAIADAIESWALREKAGENASIRSTNAMRYFTRFTSQPSDTWKYIRSKLIPYQEQLGTKGNYLYYLLGEVSLKIDDQELKKATNLDGNFVLGFDSQRTAIINRAIELKAEKEANEAKEEED</sequence>
<dbReference type="EMBL" id="JAMZFW010000007">
    <property type="protein sequence ID" value="MCP1102029.1"/>
    <property type="molecule type" value="Genomic_DNA"/>
</dbReference>
<protein>
    <submittedName>
        <fullName evidence="1">Type I-C CRISPR-associated protein Cas8c/Csd1</fullName>
    </submittedName>
</protein>
<keyword evidence="2" id="KW-1185">Reference proteome</keyword>
<dbReference type="CDD" id="cd09757">
    <property type="entry name" value="Cas8c_I-C"/>
    <property type="match status" value="1"/>
</dbReference>
<organism evidence="1 2">
    <name type="scientific">Aequitasia blattaphilus</name>
    <dbReference type="NCBI Taxonomy" id="2949332"/>
    <lineage>
        <taxon>Bacteria</taxon>
        <taxon>Bacillati</taxon>
        <taxon>Bacillota</taxon>
        <taxon>Clostridia</taxon>
        <taxon>Lachnospirales</taxon>
        <taxon>Lachnospiraceae</taxon>
        <taxon>Aequitasia</taxon>
    </lineage>
</organism>
<dbReference type="Pfam" id="PF09709">
    <property type="entry name" value="Cas_Csd1"/>
    <property type="match status" value="1"/>
</dbReference>
<evidence type="ECO:0000313" key="2">
    <source>
        <dbReference type="Proteomes" id="UP001523566"/>
    </source>
</evidence>
<name>A0ABT1E879_9FIRM</name>
<dbReference type="InterPro" id="IPR010144">
    <property type="entry name" value="CRISPR-assoc_prot_Csd1-typ"/>
</dbReference>
<gene>
    <name evidence="1" type="primary">cas8c</name>
    <name evidence="1" type="ORF">NK125_06310</name>
</gene>
<dbReference type="RefSeq" id="WP_262065817.1">
    <property type="nucleotide sequence ID" value="NZ_JAMXOD010000007.1"/>
</dbReference>
<proteinExistence type="predicted"/>